<keyword evidence="3" id="KW-1185">Reference proteome</keyword>
<comment type="caution">
    <text evidence="2">The sequence shown here is derived from an EMBL/GenBank/DDBJ whole genome shotgun (WGS) entry which is preliminary data.</text>
</comment>
<dbReference type="Proteomes" id="UP001367508">
    <property type="component" value="Unassembled WGS sequence"/>
</dbReference>
<dbReference type="AlphaFoldDB" id="A0AAN9MTC9"/>
<reference evidence="2 3" key="1">
    <citation type="submission" date="2024-01" db="EMBL/GenBank/DDBJ databases">
        <title>The genomes of 5 underutilized Papilionoideae crops provide insights into root nodulation and disease resistanc.</title>
        <authorList>
            <person name="Jiang F."/>
        </authorList>
    </citation>
    <scope>NUCLEOTIDE SEQUENCE [LARGE SCALE GENOMIC DNA]</scope>
    <source>
        <strain evidence="2">LVBAO_FW01</strain>
        <tissue evidence="2">Leaves</tissue>
    </source>
</reference>
<dbReference type="EMBL" id="JAYMYQ010000001">
    <property type="protein sequence ID" value="KAK7360615.1"/>
    <property type="molecule type" value="Genomic_DNA"/>
</dbReference>
<gene>
    <name evidence="2" type="ORF">VNO77_02622</name>
</gene>
<evidence type="ECO:0000313" key="2">
    <source>
        <dbReference type="EMBL" id="KAK7360615.1"/>
    </source>
</evidence>
<feature type="region of interest" description="Disordered" evidence="1">
    <location>
        <begin position="1"/>
        <end position="54"/>
    </location>
</feature>
<proteinExistence type="predicted"/>
<sequence length="149" mass="16303">MRMGRKHRQFLINSASSSQVKKDPTSADSRLSVRNPKPDASSNEVQSQGYDSGTVIVAKAAPNPKLPLPSFQQHQATPVTPLYTHMAQLVNRRGDTTVHSPDQASSHRVILGHCLQCYCPHALASGLKRQVPVAIYLPFVHSTLTARLV</sequence>
<organism evidence="2 3">
    <name type="scientific">Canavalia gladiata</name>
    <name type="common">Sword bean</name>
    <name type="synonym">Dolichos gladiatus</name>
    <dbReference type="NCBI Taxonomy" id="3824"/>
    <lineage>
        <taxon>Eukaryota</taxon>
        <taxon>Viridiplantae</taxon>
        <taxon>Streptophyta</taxon>
        <taxon>Embryophyta</taxon>
        <taxon>Tracheophyta</taxon>
        <taxon>Spermatophyta</taxon>
        <taxon>Magnoliopsida</taxon>
        <taxon>eudicotyledons</taxon>
        <taxon>Gunneridae</taxon>
        <taxon>Pentapetalae</taxon>
        <taxon>rosids</taxon>
        <taxon>fabids</taxon>
        <taxon>Fabales</taxon>
        <taxon>Fabaceae</taxon>
        <taxon>Papilionoideae</taxon>
        <taxon>50 kb inversion clade</taxon>
        <taxon>NPAAA clade</taxon>
        <taxon>indigoferoid/millettioid clade</taxon>
        <taxon>Phaseoleae</taxon>
        <taxon>Canavalia</taxon>
    </lineage>
</organism>
<evidence type="ECO:0000256" key="1">
    <source>
        <dbReference type="SAM" id="MobiDB-lite"/>
    </source>
</evidence>
<protein>
    <submittedName>
        <fullName evidence="2">Uncharacterized protein</fullName>
    </submittedName>
</protein>
<accession>A0AAN9MTC9</accession>
<evidence type="ECO:0000313" key="3">
    <source>
        <dbReference type="Proteomes" id="UP001367508"/>
    </source>
</evidence>
<feature type="compositionally biased region" description="Polar residues" evidence="1">
    <location>
        <begin position="40"/>
        <end position="51"/>
    </location>
</feature>
<name>A0AAN9MTC9_CANGL</name>